<evidence type="ECO:0000256" key="3">
    <source>
        <dbReference type="ARBA" id="ARBA00022723"/>
    </source>
</evidence>
<dbReference type="Pfam" id="PF00097">
    <property type="entry name" value="zf-C3HC4"/>
    <property type="match status" value="1"/>
</dbReference>
<dbReference type="GO" id="GO:0005737">
    <property type="term" value="C:cytoplasm"/>
    <property type="evidence" value="ECO:0007669"/>
    <property type="project" value="UniProtKB-SubCell"/>
</dbReference>
<evidence type="ECO:0000256" key="1">
    <source>
        <dbReference type="ARBA" id="ARBA00004496"/>
    </source>
</evidence>
<dbReference type="InterPro" id="IPR002083">
    <property type="entry name" value="MATH/TRAF_dom"/>
</dbReference>
<dbReference type="CDD" id="cd00121">
    <property type="entry name" value="MATH"/>
    <property type="match status" value="1"/>
</dbReference>
<keyword evidence="5 7" id="KW-0863">Zinc-finger</keyword>
<dbReference type="InterPro" id="IPR018957">
    <property type="entry name" value="Znf_C3HC4_RING-type"/>
</dbReference>
<dbReference type="PANTHER" id="PTHR10131:SF94">
    <property type="entry name" value="TNF RECEPTOR-ASSOCIATED FACTOR 4"/>
    <property type="match status" value="1"/>
</dbReference>
<gene>
    <name evidence="10" type="ORF">Cvel_11152</name>
</gene>
<feature type="domain" description="TRAF-type" evidence="9">
    <location>
        <begin position="108"/>
        <end position="160"/>
    </location>
</feature>
<dbReference type="PhylomeDB" id="A0A0G4I5J2"/>
<evidence type="ECO:0000313" key="10">
    <source>
        <dbReference type="EMBL" id="CEM52225.1"/>
    </source>
</evidence>
<dbReference type="GO" id="GO:0008270">
    <property type="term" value="F:zinc ion binding"/>
    <property type="evidence" value="ECO:0007669"/>
    <property type="project" value="UniProtKB-KW"/>
</dbReference>
<reference evidence="10" key="1">
    <citation type="submission" date="2014-11" db="EMBL/GenBank/DDBJ databases">
        <authorList>
            <person name="Otto D Thomas"/>
            <person name="Naeem Raeece"/>
        </authorList>
    </citation>
    <scope>NUCLEOTIDE SEQUENCE</scope>
</reference>
<evidence type="ECO:0000256" key="7">
    <source>
        <dbReference type="PROSITE-ProRule" id="PRU00207"/>
    </source>
</evidence>
<evidence type="ECO:0000256" key="4">
    <source>
        <dbReference type="ARBA" id="ARBA00022737"/>
    </source>
</evidence>
<feature type="domain" description="TRAF-type" evidence="9">
    <location>
        <begin position="163"/>
        <end position="216"/>
    </location>
</feature>
<dbReference type="AlphaFoldDB" id="A0A0G4I5J2"/>
<dbReference type="Gene3D" id="2.60.210.10">
    <property type="entry name" value="Apoptosis, Tumor Necrosis Factor Receptor Associated Protein 2, Chain A"/>
    <property type="match status" value="1"/>
</dbReference>
<dbReference type="InterPro" id="IPR001841">
    <property type="entry name" value="Znf_RING"/>
</dbReference>
<dbReference type="PROSITE" id="PS50145">
    <property type="entry name" value="ZF_TRAF"/>
    <property type="match status" value="2"/>
</dbReference>
<feature type="zinc finger region" description="TRAF-type" evidence="7">
    <location>
        <begin position="108"/>
        <end position="160"/>
    </location>
</feature>
<comment type="subcellular location">
    <subcellularLocation>
        <location evidence="1">Cytoplasm</location>
    </subcellularLocation>
</comment>
<evidence type="ECO:0000256" key="2">
    <source>
        <dbReference type="ARBA" id="ARBA00022490"/>
    </source>
</evidence>
<dbReference type="Pfam" id="PF02176">
    <property type="entry name" value="zf-TRAF"/>
    <property type="match status" value="2"/>
</dbReference>
<evidence type="ECO:0008006" key="11">
    <source>
        <dbReference type="Google" id="ProtNLM"/>
    </source>
</evidence>
<dbReference type="VEuPathDB" id="CryptoDB:Cvel_11152"/>
<dbReference type="SUPFAM" id="SSF49599">
    <property type="entry name" value="TRAF domain-like"/>
    <property type="match status" value="3"/>
</dbReference>
<dbReference type="PROSITE" id="PS50089">
    <property type="entry name" value="ZF_RING_2"/>
    <property type="match status" value="1"/>
</dbReference>
<dbReference type="InterPro" id="IPR008974">
    <property type="entry name" value="TRAF-like"/>
</dbReference>
<dbReference type="SUPFAM" id="SSF57850">
    <property type="entry name" value="RING/U-box"/>
    <property type="match status" value="1"/>
</dbReference>
<feature type="zinc finger region" description="TRAF-type" evidence="7">
    <location>
        <begin position="163"/>
        <end position="216"/>
    </location>
</feature>
<name>A0A0G4I5J2_9ALVE</name>
<accession>A0A0G4I5J2</accession>
<evidence type="ECO:0000259" key="8">
    <source>
        <dbReference type="PROSITE" id="PS50089"/>
    </source>
</evidence>
<sequence length="405" mass="45839">MIRRLGLDSSFAAEGNEQLAANAICSICHDYFEDVVEVDCQARHIFCRPCVTEVLDRDQPCPECRGEISEMNTAHTHIRSFLEQVRWKCFNFENGCAFRGTKKQLEEHLDQECQEHQQKCKFQGCQERRRRASIGDHERECPLRPIPCDHCTNNVPFQSMVEHLTVCEKVPVPCPNACGKNPLKGEVSDHLDTECSEHEILCEVPGCGQQVKRKEMDAHEEGSQKKHVKLLTQPLLEARRRNENHEREIEGLRTQLRAPNIQGQADKDTLKVKVCLPDYEQKAAASEKGSRLDSTPFLFQGFKFRLWVYPKGKENSADGQASIFLVKLHDYAMEMWYSLEAGGKRMEFTSTFDEIEIRGGLGWKNFCASSDLISAARRTGGALEISVSLSAAASAFQPLVVRGYG</sequence>
<evidence type="ECO:0000256" key="5">
    <source>
        <dbReference type="ARBA" id="ARBA00022771"/>
    </source>
</evidence>
<keyword evidence="2" id="KW-0963">Cytoplasm</keyword>
<keyword evidence="6 7" id="KW-0862">Zinc</keyword>
<dbReference type="InterPro" id="IPR001293">
    <property type="entry name" value="Znf_TRAF"/>
</dbReference>
<organism evidence="10">
    <name type="scientific">Chromera velia CCMP2878</name>
    <dbReference type="NCBI Taxonomy" id="1169474"/>
    <lineage>
        <taxon>Eukaryota</taxon>
        <taxon>Sar</taxon>
        <taxon>Alveolata</taxon>
        <taxon>Colpodellida</taxon>
        <taxon>Chromeraceae</taxon>
        <taxon>Chromera</taxon>
    </lineage>
</organism>
<evidence type="ECO:0000256" key="6">
    <source>
        <dbReference type="ARBA" id="ARBA00022833"/>
    </source>
</evidence>
<dbReference type="Gene3D" id="3.30.40.10">
    <property type="entry name" value="Zinc/RING finger domain, C3HC4 (zinc finger)"/>
    <property type="match status" value="3"/>
</dbReference>
<evidence type="ECO:0000259" key="9">
    <source>
        <dbReference type="PROSITE" id="PS50145"/>
    </source>
</evidence>
<proteinExistence type="predicted"/>
<keyword evidence="3 7" id="KW-0479">Metal-binding</keyword>
<dbReference type="InterPro" id="IPR013083">
    <property type="entry name" value="Znf_RING/FYVE/PHD"/>
</dbReference>
<keyword evidence="4" id="KW-0677">Repeat</keyword>
<feature type="domain" description="RING-type" evidence="8">
    <location>
        <begin position="25"/>
        <end position="65"/>
    </location>
</feature>
<dbReference type="PANTHER" id="PTHR10131">
    <property type="entry name" value="TNF RECEPTOR ASSOCIATED FACTOR"/>
    <property type="match status" value="1"/>
</dbReference>
<protein>
    <recommendedName>
        <fullName evidence="11">RING-type domain-containing protein</fullName>
    </recommendedName>
</protein>
<dbReference type="EMBL" id="CDMZ01005183">
    <property type="protein sequence ID" value="CEM52225.1"/>
    <property type="molecule type" value="Genomic_DNA"/>
</dbReference>